<evidence type="ECO:0000256" key="4">
    <source>
        <dbReference type="ARBA" id="ARBA00022989"/>
    </source>
</evidence>
<feature type="transmembrane region" description="Helical" evidence="6">
    <location>
        <begin position="273"/>
        <end position="295"/>
    </location>
</feature>
<name>A0A9W8K3E9_9AGAR</name>
<feature type="transmembrane region" description="Helical" evidence="6">
    <location>
        <begin position="327"/>
        <end position="348"/>
    </location>
</feature>
<dbReference type="AlphaFoldDB" id="A0A9W8K3E9"/>
<sequence>MSNQEKGGRSRQYFVSKDEEVLASLGYKQELKRDFSWGELLGLSFSIIGVVQSIAAVLIYSLPNGGAVAMVWGWVACSVFLMTIAFSMAEPASAAPTTGGLYYWTFRFSSSEYQKILSWIVGYSNSIGYIAGTAGSEYATSLQIFAAVTIGSENTFIPTTSQIYGLFVALIAFHALLSSLATKFVARIQWLYLTLNILVFLVLLIAMPIVTPPEFQNSAVYVFGNFENLTFWPSGFAFLLSFLAPAWTVGGLDSSVHISEEARNASVAVPRTIIMSTALGLVTQFMIAFNVVVAFNMGTDTATILSNPIGQPMATIIFNSLGQNGTLAVWSFIIVTMNMTSMNILIAASRQMFAFSRDGALPFSRFLYKINDTTGTPVVCVFFCAFMAMLLGLLSFAGPVAVGAVFTMGVICQYIAYSIPISARHLGGQNFKPGPFSLGRLSAPVSFTAVAFMALMIVILIFPANTDPEAETMNYAVVVVGCILLLSVIYYFLPIYGGRHWFTGPVRTIDADLDSVSVDEVVVGSEKGDVQLN</sequence>
<feature type="transmembrane region" description="Helical" evidence="6">
    <location>
        <begin position="374"/>
        <end position="394"/>
    </location>
</feature>
<dbReference type="Pfam" id="PF13520">
    <property type="entry name" value="AA_permease_2"/>
    <property type="match status" value="1"/>
</dbReference>
<proteinExistence type="predicted"/>
<gene>
    <name evidence="7" type="ORF">NLJ89_g4262</name>
</gene>
<evidence type="ECO:0000256" key="1">
    <source>
        <dbReference type="ARBA" id="ARBA00004141"/>
    </source>
</evidence>
<reference evidence="7" key="1">
    <citation type="submission" date="2022-07" db="EMBL/GenBank/DDBJ databases">
        <title>Genome Sequence of Agrocybe chaxingu.</title>
        <authorList>
            <person name="Buettner E."/>
        </authorList>
    </citation>
    <scope>NUCLEOTIDE SEQUENCE</scope>
    <source>
        <strain evidence="7">MP-N11</strain>
    </source>
</reference>
<dbReference type="GO" id="GO:0022857">
    <property type="term" value="F:transmembrane transporter activity"/>
    <property type="evidence" value="ECO:0007669"/>
    <property type="project" value="InterPro"/>
</dbReference>
<comment type="subcellular location">
    <subcellularLocation>
        <location evidence="1">Membrane</location>
        <topology evidence="1">Multi-pass membrane protein</topology>
    </subcellularLocation>
</comment>
<dbReference type="PROSITE" id="PS00218">
    <property type="entry name" value="AMINO_ACID_PERMEASE_1"/>
    <property type="match status" value="1"/>
</dbReference>
<protein>
    <recommendedName>
        <fullName evidence="9">Amino acid transporter</fullName>
    </recommendedName>
</protein>
<evidence type="ECO:0000256" key="6">
    <source>
        <dbReference type="SAM" id="Phobius"/>
    </source>
</evidence>
<keyword evidence="4 6" id="KW-1133">Transmembrane helix</keyword>
<accession>A0A9W8K3E9</accession>
<feature type="transmembrane region" description="Helical" evidence="6">
    <location>
        <begin position="40"/>
        <end position="60"/>
    </location>
</feature>
<comment type="caution">
    <text evidence="7">The sequence shown here is derived from an EMBL/GenBank/DDBJ whole genome shotgun (WGS) entry which is preliminary data.</text>
</comment>
<feature type="transmembrane region" description="Helical" evidence="6">
    <location>
        <begin position="67"/>
        <end position="89"/>
    </location>
</feature>
<dbReference type="GO" id="GO:0016020">
    <property type="term" value="C:membrane"/>
    <property type="evidence" value="ECO:0007669"/>
    <property type="project" value="UniProtKB-SubCell"/>
</dbReference>
<evidence type="ECO:0000256" key="3">
    <source>
        <dbReference type="ARBA" id="ARBA00022692"/>
    </source>
</evidence>
<dbReference type="InterPro" id="IPR002293">
    <property type="entry name" value="AA/rel_permease1"/>
</dbReference>
<dbReference type="PANTHER" id="PTHR45649:SF6">
    <property type="entry name" value="GABA-SPECIFIC PERMEASE"/>
    <property type="match status" value="1"/>
</dbReference>
<dbReference type="Gene3D" id="1.20.1740.10">
    <property type="entry name" value="Amino acid/polyamine transporter I"/>
    <property type="match status" value="1"/>
</dbReference>
<keyword evidence="3 6" id="KW-0812">Transmembrane</keyword>
<feature type="transmembrane region" description="Helical" evidence="6">
    <location>
        <begin position="231"/>
        <end position="252"/>
    </location>
</feature>
<dbReference type="Proteomes" id="UP001148786">
    <property type="component" value="Unassembled WGS sequence"/>
</dbReference>
<dbReference type="PANTHER" id="PTHR45649">
    <property type="entry name" value="AMINO-ACID PERMEASE BAT1"/>
    <property type="match status" value="1"/>
</dbReference>
<keyword evidence="8" id="KW-1185">Reference proteome</keyword>
<feature type="transmembrane region" description="Helical" evidence="6">
    <location>
        <begin position="474"/>
        <end position="493"/>
    </location>
</feature>
<feature type="transmembrane region" description="Helical" evidence="6">
    <location>
        <begin position="400"/>
        <end position="420"/>
    </location>
</feature>
<dbReference type="EMBL" id="JANKHO010000345">
    <property type="protein sequence ID" value="KAJ3511155.1"/>
    <property type="molecule type" value="Genomic_DNA"/>
</dbReference>
<dbReference type="InterPro" id="IPR004840">
    <property type="entry name" value="Amino_acid_permease_CS"/>
</dbReference>
<organism evidence="7 8">
    <name type="scientific">Agrocybe chaxingu</name>
    <dbReference type="NCBI Taxonomy" id="84603"/>
    <lineage>
        <taxon>Eukaryota</taxon>
        <taxon>Fungi</taxon>
        <taxon>Dikarya</taxon>
        <taxon>Basidiomycota</taxon>
        <taxon>Agaricomycotina</taxon>
        <taxon>Agaricomycetes</taxon>
        <taxon>Agaricomycetidae</taxon>
        <taxon>Agaricales</taxon>
        <taxon>Agaricineae</taxon>
        <taxon>Strophariaceae</taxon>
        <taxon>Agrocybe</taxon>
    </lineage>
</organism>
<evidence type="ECO:0008006" key="9">
    <source>
        <dbReference type="Google" id="ProtNLM"/>
    </source>
</evidence>
<evidence type="ECO:0000256" key="5">
    <source>
        <dbReference type="ARBA" id="ARBA00023136"/>
    </source>
</evidence>
<dbReference type="GO" id="GO:0006865">
    <property type="term" value="P:amino acid transport"/>
    <property type="evidence" value="ECO:0007669"/>
    <property type="project" value="InterPro"/>
</dbReference>
<keyword evidence="2" id="KW-0813">Transport</keyword>
<feature type="transmembrane region" description="Helical" evidence="6">
    <location>
        <begin position="190"/>
        <end position="211"/>
    </location>
</feature>
<dbReference type="PIRSF" id="PIRSF006060">
    <property type="entry name" value="AA_transporter"/>
    <property type="match status" value="1"/>
</dbReference>
<keyword evidence="5 6" id="KW-0472">Membrane</keyword>
<evidence type="ECO:0000313" key="8">
    <source>
        <dbReference type="Proteomes" id="UP001148786"/>
    </source>
</evidence>
<feature type="transmembrane region" description="Helical" evidence="6">
    <location>
        <begin position="163"/>
        <end position="181"/>
    </location>
</feature>
<feature type="transmembrane region" description="Helical" evidence="6">
    <location>
        <begin position="441"/>
        <end position="462"/>
    </location>
</feature>
<dbReference type="OrthoDB" id="4476201at2759"/>
<evidence type="ECO:0000256" key="2">
    <source>
        <dbReference type="ARBA" id="ARBA00022448"/>
    </source>
</evidence>
<evidence type="ECO:0000313" key="7">
    <source>
        <dbReference type="EMBL" id="KAJ3511155.1"/>
    </source>
</evidence>